<comment type="similarity">
    <text evidence="1">Belongs to the sulfotransferase 1 family.</text>
</comment>
<evidence type="ECO:0000313" key="5">
    <source>
        <dbReference type="EMBL" id="QES42996.1"/>
    </source>
</evidence>
<evidence type="ECO:0000313" key="6">
    <source>
        <dbReference type="Proteomes" id="UP000324015"/>
    </source>
</evidence>
<organism evidence="5 6">
    <name type="scientific">Streptomyces venezuelae</name>
    <dbReference type="NCBI Taxonomy" id="54571"/>
    <lineage>
        <taxon>Bacteria</taxon>
        <taxon>Bacillati</taxon>
        <taxon>Actinomycetota</taxon>
        <taxon>Actinomycetes</taxon>
        <taxon>Kitasatosporales</taxon>
        <taxon>Streptomycetaceae</taxon>
        <taxon>Streptomyces</taxon>
    </lineage>
</organism>
<dbReference type="AlphaFoldDB" id="A0A5P2CJH9"/>
<dbReference type="RefSeq" id="WP_150185414.1">
    <property type="nucleotide sequence ID" value="NZ_CP029191.1"/>
</dbReference>
<dbReference type="Pfam" id="PF00685">
    <property type="entry name" value="Sulfotransfer_1"/>
    <property type="match status" value="1"/>
</dbReference>
<dbReference type="Gene3D" id="3.40.50.300">
    <property type="entry name" value="P-loop containing nucleotide triphosphate hydrolases"/>
    <property type="match status" value="1"/>
</dbReference>
<dbReference type="SUPFAM" id="SSF52540">
    <property type="entry name" value="P-loop containing nucleoside triphosphate hydrolases"/>
    <property type="match status" value="1"/>
</dbReference>
<dbReference type="EMBL" id="CP029191">
    <property type="protein sequence ID" value="QES42996.1"/>
    <property type="molecule type" value="Genomic_DNA"/>
</dbReference>
<evidence type="ECO:0000259" key="4">
    <source>
        <dbReference type="Pfam" id="PF00685"/>
    </source>
</evidence>
<feature type="region of interest" description="Disordered" evidence="3">
    <location>
        <begin position="238"/>
        <end position="257"/>
    </location>
</feature>
<dbReference type="PANTHER" id="PTHR11783">
    <property type="entry name" value="SULFOTRANSFERASE SULT"/>
    <property type="match status" value="1"/>
</dbReference>
<dbReference type="GO" id="GO:0008146">
    <property type="term" value="F:sulfotransferase activity"/>
    <property type="evidence" value="ECO:0007669"/>
    <property type="project" value="InterPro"/>
</dbReference>
<reference evidence="5 6" key="1">
    <citation type="submission" date="2018-05" db="EMBL/GenBank/DDBJ databases">
        <title>Streptomyces venezuelae.</title>
        <authorList>
            <person name="Kim W."/>
            <person name="Lee N."/>
            <person name="Cho B.-K."/>
        </authorList>
    </citation>
    <scope>NUCLEOTIDE SEQUENCE [LARGE SCALE GENOMIC DNA]</scope>
    <source>
        <strain evidence="5 6">ATCC 14585</strain>
    </source>
</reference>
<protein>
    <recommendedName>
        <fullName evidence="4">Sulfotransferase domain-containing protein</fullName>
    </recommendedName>
</protein>
<dbReference type="Proteomes" id="UP000324015">
    <property type="component" value="Chromosome"/>
</dbReference>
<dbReference type="InterPro" id="IPR027417">
    <property type="entry name" value="P-loop_NTPase"/>
</dbReference>
<feature type="domain" description="Sulfotransferase" evidence="4">
    <location>
        <begin position="25"/>
        <end position="279"/>
    </location>
</feature>
<name>A0A5P2CJH9_STRVZ</name>
<keyword evidence="2" id="KW-0808">Transferase</keyword>
<evidence type="ECO:0000256" key="3">
    <source>
        <dbReference type="SAM" id="MobiDB-lite"/>
    </source>
</evidence>
<proteinExistence type="inferred from homology"/>
<gene>
    <name evidence="5" type="ORF">DEJ49_20225</name>
</gene>
<evidence type="ECO:0000256" key="1">
    <source>
        <dbReference type="ARBA" id="ARBA00005771"/>
    </source>
</evidence>
<dbReference type="InterPro" id="IPR000863">
    <property type="entry name" value="Sulfotransferase_dom"/>
</dbReference>
<sequence length="302" mass="33183">MTEDSARELRPDELARRSARLLGEDDIVVAGDPGSGQALVANIVFELGFDYLDPYVESPDEADGASQSVESRLDYYRQRLAATSEKSQAALDRAASGAVAKRFIKTHFYPEVFAESAVNTAILVVRDPRDTIYSSYKWFSSFGGSWIPDAADMIGKLTYPDFLDRVRLGDGEPSIPGWARFYRSWLEAAPEFSKFAVVRFEDLKSHPVGAITAMLAALGLAVPPEVVEQAAERSSFKAMRAREDAASAGEDDTTKNARIMRRGQVGEWREWIGEGDLAERFAHPGLVATAARFGYDATPTTP</sequence>
<accession>A0A5P2CJH9</accession>
<evidence type="ECO:0000256" key="2">
    <source>
        <dbReference type="ARBA" id="ARBA00022679"/>
    </source>
</evidence>